<dbReference type="Proteomes" id="UP000232875">
    <property type="component" value="Unassembled WGS sequence"/>
</dbReference>
<dbReference type="EMBL" id="KZ454996">
    <property type="protein sequence ID" value="PKI82338.1"/>
    <property type="molecule type" value="Genomic_DNA"/>
</dbReference>
<reference evidence="1 2" key="1">
    <citation type="submission" date="2017-10" db="EMBL/GenBank/DDBJ databases">
        <title>A novel species of cold-tolerant Malassezia isolated from bats.</title>
        <authorList>
            <person name="Lorch J.M."/>
            <person name="Palmer J.M."/>
            <person name="Vanderwolf K.J."/>
            <person name="Schmidt K.Z."/>
            <person name="Verant M.L."/>
            <person name="Weller T.J."/>
            <person name="Blehert D.S."/>
        </authorList>
    </citation>
    <scope>NUCLEOTIDE SEQUENCE [LARGE SCALE GENOMIC DNA]</scope>
    <source>
        <strain evidence="1 2">NWHC:44797-103</strain>
    </source>
</reference>
<keyword evidence="2" id="KW-1185">Reference proteome</keyword>
<sequence length="138" mass="14855">MTVPLYVQANVDGAVLLQSIRASEYVREVASGEDAPQDSALWTLVDHAPAHGQPVVGSQAAVEHAARLDSPPWSKRVLVLADEQDSVLLVALEKEKIVDTLRVVPRSVLEVVANVDAGTRRLAQYRALCGTDVYDAGQ</sequence>
<organism evidence="1 2">
    <name type="scientific">Malassezia vespertilionis</name>
    <dbReference type="NCBI Taxonomy" id="2020962"/>
    <lineage>
        <taxon>Eukaryota</taxon>
        <taxon>Fungi</taxon>
        <taxon>Dikarya</taxon>
        <taxon>Basidiomycota</taxon>
        <taxon>Ustilaginomycotina</taxon>
        <taxon>Malasseziomycetes</taxon>
        <taxon>Malasseziales</taxon>
        <taxon>Malasseziaceae</taxon>
        <taxon>Malassezia</taxon>
    </lineage>
</organism>
<protein>
    <submittedName>
        <fullName evidence="1">Uncharacterized protein</fullName>
    </submittedName>
</protein>
<evidence type="ECO:0000313" key="2">
    <source>
        <dbReference type="Proteomes" id="UP000232875"/>
    </source>
</evidence>
<gene>
    <name evidence="1" type="ORF">MVES_003727</name>
</gene>
<accession>A0A2N1J704</accession>
<evidence type="ECO:0000313" key="1">
    <source>
        <dbReference type="EMBL" id="PKI82338.1"/>
    </source>
</evidence>
<dbReference type="AlphaFoldDB" id="A0A2N1J704"/>
<proteinExistence type="predicted"/>
<name>A0A2N1J704_9BASI</name>
<dbReference type="OrthoDB" id="3335062at2759"/>